<comment type="function">
    <text evidence="17">Catalyzes the dehydration of the S-form of NAD(P)HX at the expense of ADP, which is converted to AMP. Together with NAD(P)HX epimerase, which catalyzes the epimerization of the S- and R-forms, the enzyme allows the repair of both epimers of NAD(P)HX, a damaged form of NAD(P)H that is a result of enzymatic or heat-dependent hydration.</text>
</comment>
<keyword evidence="23" id="KW-1185">Reference proteome</keyword>
<feature type="binding site" evidence="18">
    <location>
        <position position="56"/>
    </location>
    <ligand>
        <name>K(+)</name>
        <dbReference type="ChEBI" id="CHEBI:29103"/>
    </ligand>
</feature>
<comment type="similarity">
    <text evidence="4 19">In the C-terminal section; belongs to the NnrD/CARKD family.</text>
</comment>
<protein>
    <recommendedName>
        <fullName evidence="19">Bifunctional NAD(P)H-hydrate repair enzyme</fullName>
    </recommendedName>
    <alternativeName>
        <fullName evidence="19">Nicotinamide nucleotide repair protein</fullName>
    </alternativeName>
    <domain>
        <recommendedName>
            <fullName evidence="19">ADP-dependent (S)-NAD(P)H-hydrate dehydratase</fullName>
            <ecNumber evidence="19">4.2.1.136</ecNumber>
        </recommendedName>
        <alternativeName>
            <fullName evidence="19">ADP-dependent NAD(P)HX dehydratase</fullName>
        </alternativeName>
    </domain>
    <domain>
        <recommendedName>
            <fullName evidence="19">NAD(P)H-hydrate epimerase</fullName>
            <ecNumber evidence="19">5.1.99.6</ecNumber>
        </recommendedName>
    </domain>
</protein>
<evidence type="ECO:0000256" key="4">
    <source>
        <dbReference type="ARBA" id="ARBA00009524"/>
    </source>
</evidence>
<evidence type="ECO:0000256" key="15">
    <source>
        <dbReference type="ARBA" id="ARBA00048238"/>
    </source>
</evidence>
<name>A0ABQ5N382_9CLOT</name>
<evidence type="ECO:0000256" key="10">
    <source>
        <dbReference type="ARBA" id="ARBA00023027"/>
    </source>
</evidence>
<comment type="cofactor">
    <cofactor evidence="17">
        <name>Mg(2+)</name>
        <dbReference type="ChEBI" id="CHEBI:18420"/>
    </cofactor>
</comment>
<feature type="binding site" evidence="17">
    <location>
        <position position="440"/>
    </location>
    <ligand>
        <name>(6S)-NADPHX</name>
        <dbReference type="ChEBI" id="CHEBI:64076"/>
    </ligand>
</feature>
<comment type="function">
    <text evidence="18">Catalyzes the epimerization of the S- and R-forms of NAD(P)HX, a damaged form of NAD(P)H that is a result of enzymatic or heat-dependent hydration. This is a prerequisite for the S-specific NAD(P)H-hydrate dehydratase to allow the repair of both epimers of NAD(P)HX.</text>
</comment>
<comment type="function">
    <text evidence="14 19">Bifunctional enzyme that catalyzes the epimerization of the S- and R-forms of NAD(P)HX and the dehydration of the S-form of NAD(P)HX at the expense of ADP, which is converted to AMP. This allows the repair of both epimers of NAD(P)HX, a damaged form of NAD(P)H that is a result of enzymatic or heat-dependent hydration.</text>
</comment>
<dbReference type="PANTHER" id="PTHR12592:SF0">
    <property type="entry name" value="ATP-DEPENDENT (S)-NAD(P)H-HYDRATE DEHYDRATASE"/>
    <property type="match status" value="1"/>
</dbReference>
<keyword evidence="5 18" id="KW-0479">Metal-binding</keyword>
<feature type="binding site" evidence="18">
    <location>
        <begin position="131"/>
        <end position="137"/>
    </location>
    <ligand>
        <name>(6S)-NADPHX</name>
        <dbReference type="ChEBI" id="CHEBI:64076"/>
    </ligand>
</feature>
<feature type="binding site" evidence="18">
    <location>
        <position position="142"/>
    </location>
    <ligand>
        <name>(6S)-NADPHX</name>
        <dbReference type="ChEBI" id="CHEBI:64076"/>
    </ligand>
</feature>
<dbReference type="InterPro" id="IPR036652">
    <property type="entry name" value="YjeF_N_dom_sf"/>
</dbReference>
<dbReference type="EC" id="4.2.1.136" evidence="19"/>
<comment type="similarity">
    <text evidence="18">Belongs to the NnrE/AIBP family.</text>
</comment>
<proteinExistence type="inferred from homology"/>
<keyword evidence="12 17" id="KW-0456">Lyase</keyword>
<comment type="catalytic activity">
    <reaction evidence="1 18 19">
        <text>(6R)-NADHX = (6S)-NADHX</text>
        <dbReference type="Rhea" id="RHEA:32215"/>
        <dbReference type="ChEBI" id="CHEBI:64074"/>
        <dbReference type="ChEBI" id="CHEBI:64075"/>
        <dbReference type="EC" id="5.1.99.6"/>
    </reaction>
</comment>
<evidence type="ECO:0000256" key="11">
    <source>
        <dbReference type="ARBA" id="ARBA00023235"/>
    </source>
</evidence>
<dbReference type="PANTHER" id="PTHR12592">
    <property type="entry name" value="ATP-DEPENDENT (S)-NAD(P)H-HYDRATE DEHYDRATASE FAMILY MEMBER"/>
    <property type="match status" value="1"/>
</dbReference>
<comment type="catalytic activity">
    <reaction evidence="16 17 19">
        <text>(6S)-NADPHX + ADP = AMP + phosphate + NADPH + H(+)</text>
        <dbReference type="Rhea" id="RHEA:32235"/>
        <dbReference type="ChEBI" id="CHEBI:15378"/>
        <dbReference type="ChEBI" id="CHEBI:43474"/>
        <dbReference type="ChEBI" id="CHEBI:57783"/>
        <dbReference type="ChEBI" id="CHEBI:64076"/>
        <dbReference type="ChEBI" id="CHEBI:456215"/>
        <dbReference type="ChEBI" id="CHEBI:456216"/>
        <dbReference type="EC" id="4.2.1.136"/>
    </reaction>
</comment>
<dbReference type="NCBIfam" id="TIGR00197">
    <property type="entry name" value="yjeF_nterm"/>
    <property type="match status" value="1"/>
</dbReference>
<keyword evidence="9 18" id="KW-0630">Potassium</keyword>
<comment type="catalytic activity">
    <reaction evidence="15 17 19">
        <text>(6S)-NADHX + ADP = AMP + phosphate + NADH + H(+)</text>
        <dbReference type="Rhea" id="RHEA:32223"/>
        <dbReference type="ChEBI" id="CHEBI:15378"/>
        <dbReference type="ChEBI" id="CHEBI:43474"/>
        <dbReference type="ChEBI" id="CHEBI:57945"/>
        <dbReference type="ChEBI" id="CHEBI:64074"/>
        <dbReference type="ChEBI" id="CHEBI:456215"/>
        <dbReference type="ChEBI" id="CHEBI:456216"/>
        <dbReference type="EC" id="4.2.1.136"/>
    </reaction>
</comment>
<evidence type="ECO:0000256" key="14">
    <source>
        <dbReference type="ARBA" id="ARBA00025153"/>
    </source>
</evidence>
<feature type="binding site" evidence="17">
    <location>
        <position position="262"/>
    </location>
    <ligand>
        <name>(6S)-NADPHX</name>
        <dbReference type="ChEBI" id="CHEBI:64076"/>
    </ligand>
</feature>
<feature type="binding site" evidence="18">
    <location>
        <position position="127"/>
    </location>
    <ligand>
        <name>K(+)</name>
        <dbReference type="ChEBI" id="CHEBI:29103"/>
    </ligand>
</feature>
<dbReference type="SUPFAM" id="SSF53613">
    <property type="entry name" value="Ribokinase-like"/>
    <property type="match status" value="1"/>
</dbReference>
<evidence type="ECO:0000256" key="13">
    <source>
        <dbReference type="ARBA" id="ARBA00023268"/>
    </source>
</evidence>
<feature type="binding site" evidence="18">
    <location>
        <position position="163"/>
    </location>
    <ligand>
        <name>K(+)</name>
        <dbReference type="ChEBI" id="CHEBI:29103"/>
    </ligand>
</feature>
<evidence type="ECO:0000259" key="21">
    <source>
        <dbReference type="PROSITE" id="PS51385"/>
    </source>
</evidence>
<dbReference type="InterPro" id="IPR030677">
    <property type="entry name" value="Nnr"/>
</dbReference>
<evidence type="ECO:0000313" key="22">
    <source>
        <dbReference type="EMBL" id="GLC29673.1"/>
    </source>
</evidence>
<keyword evidence="10 17" id="KW-0520">NAD</keyword>
<dbReference type="PIRSF" id="PIRSF017184">
    <property type="entry name" value="Nnr"/>
    <property type="match status" value="1"/>
</dbReference>
<evidence type="ECO:0000256" key="6">
    <source>
        <dbReference type="ARBA" id="ARBA00022741"/>
    </source>
</evidence>
<feature type="binding site" evidence="17">
    <location>
        <position position="439"/>
    </location>
    <ligand>
        <name>AMP</name>
        <dbReference type="ChEBI" id="CHEBI:456215"/>
    </ligand>
</feature>
<dbReference type="EMBL" id="BRXR01000001">
    <property type="protein sequence ID" value="GLC29673.1"/>
    <property type="molecule type" value="Genomic_DNA"/>
</dbReference>
<dbReference type="PROSITE" id="PS51383">
    <property type="entry name" value="YJEF_C_3"/>
    <property type="match status" value="1"/>
</dbReference>
<evidence type="ECO:0000256" key="16">
    <source>
        <dbReference type="ARBA" id="ARBA00049209"/>
    </source>
</evidence>
<feature type="binding site" evidence="18">
    <location>
        <position position="160"/>
    </location>
    <ligand>
        <name>(6S)-NADPHX</name>
        <dbReference type="ChEBI" id="CHEBI:64076"/>
    </ligand>
</feature>
<evidence type="ECO:0000256" key="2">
    <source>
        <dbReference type="ARBA" id="ARBA00000909"/>
    </source>
</evidence>
<dbReference type="NCBIfam" id="TIGR00196">
    <property type="entry name" value="yjeF_cterm"/>
    <property type="match status" value="1"/>
</dbReference>
<dbReference type="HAMAP" id="MF_01966">
    <property type="entry name" value="NADHX_epimerase"/>
    <property type="match status" value="1"/>
</dbReference>
<evidence type="ECO:0000256" key="18">
    <source>
        <dbReference type="HAMAP-Rule" id="MF_01966"/>
    </source>
</evidence>
<feature type="binding site" evidence="17">
    <location>
        <position position="374"/>
    </location>
    <ligand>
        <name>(6S)-NADPHX</name>
        <dbReference type="ChEBI" id="CHEBI:64076"/>
    </ligand>
</feature>
<feature type="binding site" evidence="17">
    <location>
        <position position="323"/>
    </location>
    <ligand>
        <name>(6S)-NADPHX</name>
        <dbReference type="ChEBI" id="CHEBI:64076"/>
    </ligand>
</feature>
<dbReference type="EC" id="5.1.99.6" evidence="19"/>
<comment type="similarity">
    <text evidence="3 19">In the N-terminal section; belongs to the NnrE/AIBP family.</text>
</comment>
<feature type="domain" description="YjeF N-terminal" evidence="21">
    <location>
        <begin position="9"/>
        <end position="217"/>
    </location>
</feature>
<evidence type="ECO:0000256" key="19">
    <source>
        <dbReference type="PIRNR" id="PIRNR017184"/>
    </source>
</evidence>
<dbReference type="HAMAP" id="MF_01965">
    <property type="entry name" value="NADHX_dehydratase"/>
    <property type="match status" value="1"/>
</dbReference>
<dbReference type="CDD" id="cd01171">
    <property type="entry name" value="YXKO-related"/>
    <property type="match status" value="1"/>
</dbReference>
<reference evidence="22 23" key="1">
    <citation type="journal article" date="2024" name="Int. J. Syst. Evol. Microbiol.">
        <title>Clostridium omnivorum sp. nov., isolated from anoxic soil under the treatment of reductive soil disinfestation.</title>
        <authorList>
            <person name="Ueki A."/>
            <person name="Tonouchi A."/>
            <person name="Kaku N."/>
            <person name="Honma S."/>
            <person name="Ueki K."/>
        </authorList>
    </citation>
    <scope>NUCLEOTIDE SEQUENCE [LARGE SCALE GENOMIC DNA]</scope>
    <source>
        <strain evidence="22 23">E14</strain>
    </source>
</reference>
<feature type="binding site" evidence="17">
    <location>
        <begin position="411"/>
        <end position="415"/>
    </location>
    <ligand>
        <name>AMP</name>
        <dbReference type="ChEBI" id="CHEBI:456215"/>
    </ligand>
</feature>
<evidence type="ECO:0000256" key="8">
    <source>
        <dbReference type="ARBA" id="ARBA00022857"/>
    </source>
</evidence>
<evidence type="ECO:0000256" key="7">
    <source>
        <dbReference type="ARBA" id="ARBA00022840"/>
    </source>
</evidence>
<comment type="subunit">
    <text evidence="17">Homotetramer.</text>
</comment>
<dbReference type="InterPro" id="IPR029056">
    <property type="entry name" value="Ribokinase-like"/>
</dbReference>
<evidence type="ECO:0000256" key="3">
    <source>
        <dbReference type="ARBA" id="ARBA00006001"/>
    </source>
</evidence>
<evidence type="ECO:0000259" key="20">
    <source>
        <dbReference type="PROSITE" id="PS51383"/>
    </source>
</evidence>
<dbReference type="Gene3D" id="3.40.1190.20">
    <property type="match status" value="1"/>
</dbReference>
<dbReference type="InterPro" id="IPR004443">
    <property type="entry name" value="YjeF_N_dom"/>
</dbReference>
<dbReference type="Gene3D" id="3.40.50.10260">
    <property type="entry name" value="YjeF N-terminal domain"/>
    <property type="match status" value="1"/>
</dbReference>
<feature type="domain" description="YjeF C-terminal" evidence="20">
    <location>
        <begin position="227"/>
        <end position="497"/>
    </location>
</feature>
<keyword evidence="6 17" id="KW-0547">Nucleotide-binding</keyword>
<dbReference type="Pfam" id="PF03853">
    <property type="entry name" value="YjeF_N"/>
    <property type="match status" value="1"/>
</dbReference>
<accession>A0ABQ5N382</accession>
<feature type="binding site" evidence="18">
    <location>
        <begin position="55"/>
        <end position="59"/>
    </location>
    <ligand>
        <name>(6S)-NADPHX</name>
        <dbReference type="ChEBI" id="CHEBI:64076"/>
    </ligand>
</feature>
<dbReference type="SUPFAM" id="SSF64153">
    <property type="entry name" value="YjeF N-terminal domain-like"/>
    <property type="match status" value="1"/>
</dbReference>
<dbReference type="InterPro" id="IPR000631">
    <property type="entry name" value="CARKD"/>
</dbReference>
<gene>
    <name evidence="17" type="primary">nnrD</name>
    <name evidence="18" type="synonym">nnrE</name>
    <name evidence="22" type="ORF">bsdE14_10830</name>
</gene>
<evidence type="ECO:0000256" key="12">
    <source>
        <dbReference type="ARBA" id="ARBA00023239"/>
    </source>
</evidence>
<dbReference type="RefSeq" id="WP_264848962.1">
    <property type="nucleotide sequence ID" value="NZ_BRXR01000001.1"/>
</dbReference>
<comment type="cofactor">
    <cofactor evidence="18 19">
        <name>K(+)</name>
        <dbReference type="ChEBI" id="CHEBI:29103"/>
    </cofactor>
    <text evidence="18 19">Binds 1 potassium ion per subunit.</text>
</comment>
<keyword evidence="8 17" id="KW-0521">NADP</keyword>
<dbReference type="Proteomes" id="UP001208567">
    <property type="component" value="Unassembled WGS sequence"/>
</dbReference>
<organism evidence="22 23">
    <name type="scientific">Clostridium omnivorum</name>
    <dbReference type="NCBI Taxonomy" id="1604902"/>
    <lineage>
        <taxon>Bacteria</taxon>
        <taxon>Bacillati</taxon>
        <taxon>Bacillota</taxon>
        <taxon>Clostridia</taxon>
        <taxon>Eubacteriales</taxon>
        <taxon>Clostridiaceae</taxon>
        <taxon>Clostridium</taxon>
    </lineage>
</organism>
<evidence type="ECO:0000256" key="17">
    <source>
        <dbReference type="HAMAP-Rule" id="MF_01965"/>
    </source>
</evidence>
<evidence type="ECO:0000256" key="5">
    <source>
        <dbReference type="ARBA" id="ARBA00022723"/>
    </source>
</evidence>
<keyword evidence="13" id="KW-0511">Multifunctional enzyme</keyword>
<keyword evidence="7 17" id="KW-0067">ATP-binding</keyword>
<dbReference type="PROSITE" id="PS51385">
    <property type="entry name" value="YJEF_N"/>
    <property type="match status" value="1"/>
</dbReference>
<dbReference type="Pfam" id="PF01256">
    <property type="entry name" value="Carb_kinase"/>
    <property type="match status" value="1"/>
</dbReference>
<comment type="similarity">
    <text evidence="17">Belongs to the NnrD/CARKD family.</text>
</comment>
<comment type="caution">
    <text evidence="22">The sequence shown here is derived from an EMBL/GenBank/DDBJ whole genome shotgun (WGS) entry which is preliminary data.</text>
</comment>
<keyword evidence="11 18" id="KW-0413">Isomerase</keyword>
<sequence>MRVATRQIMKNIDNYSIETLKIPGVVLMENAAIKVIKNIELEKYNSFVVVCGKGNNGGDGFAVARHLIVMGKNVEVFLVGTEDGLSADCKINHDILKNMGVIINRLSNVEDANEFRESLNRSEVTIDAIFGTGLSKNVEGEYDMVISLINENSSYIISIDVPSGFDSDKGITLGNCIRADKTISFQLYKRGFLNYGTDKIAGDVIVEDIGIPEFVVNKFHENEFIMDREMVKDHLITRDKYAHKGDYGRVLVAAGSRGFTGAAYIAVQGAVRSGAGLVTLCCNKDIIEVLSSKLVEAMTMDFEDKEKVNKLIERCNAIAVGPGMGTNDSTYEIVMNIIQKAKCPLVIDADGINVLKDNLDVLKKKNNDIVLTPHVGEMSRITGFPIEYIQENRIQVAKQFAKDYGVIVLLKGYNTIITDGEITIINPTGNSSMASGGMGDCLTGMVASFIGQGYMPMEAACIGTYIHGYAGEKLSEKMFCVNASHIINSIPFVIKELQK</sequence>
<evidence type="ECO:0000256" key="9">
    <source>
        <dbReference type="ARBA" id="ARBA00022958"/>
    </source>
</evidence>
<evidence type="ECO:0000313" key="23">
    <source>
        <dbReference type="Proteomes" id="UP001208567"/>
    </source>
</evidence>
<evidence type="ECO:0000256" key="1">
    <source>
        <dbReference type="ARBA" id="ARBA00000013"/>
    </source>
</evidence>
<comment type="catalytic activity">
    <reaction evidence="2 18 19">
        <text>(6R)-NADPHX = (6S)-NADPHX</text>
        <dbReference type="Rhea" id="RHEA:32227"/>
        <dbReference type="ChEBI" id="CHEBI:64076"/>
        <dbReference type="ChEBI" id="CHEBI:64077"/>
        <dbReference type="EC" id="5.1.99.6"/>
    </reaction>
</comment>